<evidence type="ECO:0000313" key="2">
    <source>
        <dbReference type="Proteomes" id="UP001195963"/>
    </source>
</evidence>
<keyword evidence="2" id="KW-1185">Reference proteome</keyword>
<comment type="caution">
    <text evidence="1">The sequence shown here is derived from an EMBL/GenBank/DDBJ whole genome shotgun (WGS) entry which is preliminary data.</text>
</comment>
<sequence>MSDEILGLDQVCEILGKPEATIKRYARESLLTNIGDEDEFKFNKEEVMRYLDFAKRLG</sequence>
<gene>
    <name evidence="1" type="ORF">K0625_05805</name>
</gene>
<dbReference type="Proteomes" id="UP001195963">
    <property type="component" value="Unassembled WGS sequence"/>
</dbReference>
<organism evidence="1 2">
    <name type="scientific">Shewanella nanhaiensis</name>
    <dbReference type="NCBI Taxonomy" id="2864872"/>
    <lineage>
        <taxon>Bacteria</taxon>
        <taxon>Pseudomonadati</taxon>
        <taxon>Pseudomonadota</taxon>
        <taxon>Gammaproteobacteria</taxon>
        <taxon>Alteromonadales</taxon>
        <taxon>Shewanellaceae</taxon>
        <taxon>Shewanella</taxon>
    </lineage>
</organism>
<name>A0ABS7E0D3_9GAMM</name>
<dbReference type="EMBL" id="JAHZST010000003">
    <property type="protein sequence ID" value="MBW8183173.1"/>
    <property type="molecule type" value="Genomic_DNA"/>
</dbReference>
<proteinExistence type="predicted"/>
<reference evidence="1 2" key="1">
    <citation type="submission" date="2021-07" db="EMBL/GenBank/DDBJ databases">
        <title>Shewanella sp. nov, isolated from SCS.</title>
        <authorList>
            <person name="Cao W.R."/>
        </authorList>
    </citation>
    <scope>NUCLEOTIDE SEQUENCE [LARGE SCALE GENOMIC DNA]</scope>
    <source>
        <strain evidence="1 2">NR704-98</strain>
    </source>
</reference>
<accession>A0ABS7E0D3</accession>
<evidence type="ECO:0000313" key="1">
    <source>
        <dbReference type="EMBL" id="MBW8183173.1"/>
    </source>
</evidence>
<protein>
    <submittedName>
        <fullName evidence="1">Helix-turn-helix domain-containing protein</fullName>
    </submittedName>
</protein>
<dbReference type="RefSeq" id="WP_012323355.1">
    <property type="nucleotide sequence ID" value="NZ_JAHZST010000003.1"/>
</dbReference>